<dbReference type="InterPro" id="IPR001766">
    <property type="entry name" value="Fork_head_dom"/>
</dbReference>
<keyword evidence="5" id="KW-0805">Transcription regulation</keyword>
<dbReference type="SMART" id="SM00339">
    <property type="entry name" value="FH"/>
    <property type="match status" value="1"/>
</dbReference>
<feature type="chain" id="PRO_5023088837" evidence="14">
    <location>
        <begin position="22"/>
        <end position="344"/>
    </location>
</feature>
<dbReference type="EMBL" id="VSRR010004271">
    <property type="protein sequence ID" value="MPC39138.1"/>
    <property type="molecule type" value="Genomic_DNA"/>
</dbReference>
<dbReference type="GO" id="GO:0005737">
    <property type="term" value="C:cytoplasm"/>
    <property type="evidence" value="ECO:0007669"/>
    <property type="project" value="UniProtKB-SubCell"/>
</dbReference>
<keyword evidence="7" id="KW-0010">Activator</keyword>
<evidence type="ECO:0000256" key="14">
    <source>
        <dbReference type="SAM" id="SignalP"/>
    </source>
</evidence>
<dbReference type="Pfam" id="PF00250">
    <property type="entry name" value="Forkhead"/>
    <property type="match status" value="1"/>
</dbReference>
<evidence type="ECO:0000313" key="17">
    <source>
        <dbReference type="Proteomes" id="UP000324222"/>
    </source>
</evidence>
<evidence type="ECO:0000256" key="1">
    <source>
        <dbReference type="ARBA" id="ARBA00004123"/>
    </source>
</evidence>
<comment type="subunit">
    <text evidence="11">Interacts with melt.</text>
</comment>
<proteinExistence type="predicted"/>
<keyword evidence="6 12" id="KW-0238">DNA-binding</keyword>
<dbReference type="Proteomes" id="UP000324222">
    <property type="component" value="Unassembled WGS sequence"/>
</dbReference>
<dbReference type="PANTHER" id="PTHR45767">
    <property type="entry name" value="FORKHEAD BOX PROTEIN O"/>
    <property type="match status" value="1"/>
</dbReference>
<keyword evidence="9 12" id="KW-0539">Nucleus</keyword>
<name>A0A5B7F1K4_PORTR</name>
<dbReference type="PANTHER" id="PTHR45767:SF2">
    <property type="entry name" value="FORKHEAD BOX PROTEIN O"/>
    <property type="match status" value="1"/>
</dbReference>
<accession>A0A5B7F1K4</accession>
<keyword evidence="3" id="KW-0217">Developmental protein</keyword>
<evidence type="ECO:0000256" key="8">
    <source>
        <dbReference type="ARBA" id="ARBA00023163"/>
    </source>
</evidence>
<keyword evidence="4" id="KW-0963">Cytoplasm</keyword>
<evidence type="ECO:0000256" key="5">
    <source>
        <dbReference type="ARBA" id="ARBA00023015"/>
    </source>
</evidence>
<dbReference type="GO" id="GO:0000981">
    <property type="term" value="F:DNA-binding transcription factor activity, RNA polymerase II-specific"/>
    <property type="evidence" value="ECO:0007669"/>
    <property type="project" value="TreeGrafter"/>
</dbReference>
<dbReference type="CDD" id="cd20032">
    <property type="entry name" value="FH_FOXO"/>
    <property type="match status" value="1"/>
</dbReference>
<evidence type="ECO:0000256" key="11">
    <source>
        <dbReference type="ARBA" id="ARBA00038846"/>
    </source>
</evidence>
<keyword evidence="14" id="KW-0732">Signal</keyword>
<comment type="subcellular location">
    <subcellularLocation>
        <location evidence="2">Cytoplasm</location>
    </subcellularLocation>
    <subcellularLocation>
        <location evidence="1 12">Nucleus</location>
    </subcellularLocation>
</comment>
<comment type="caution">
    <text evidence="16">The sequence shown here is derived from an EMBL/GenBank/DDBJ whole genome shotgun (WGS) entry which is preliminary data.</text>
</comment>
<evidence type="ECO:0000256" key="9">
    <source>
        <dbReference type="ARBA" id="ARBA00023242"/>
    </source>
</evidence>
<dbReference type="OrthoDB" id="5954824at2759"/>
<evidence type="ECO:0000256" key="3">
    <source>
        <dbReference type="ARBA" id="ARBA00022473"/>
    </source>
</evidence>
<evidence type="ECO:0000256" key="6">
    <source>
        <dbReference type="ARBA" id="ARBA00023125"/>
    </source>
</evidence>
<organism evidence="16 17">
    <name type="scientific">Portunus trituberculatus</name>
    <name type="common">Swimming crab</name>
    <name type="synonym">Neptunus trituberculatus</name>
    <dbReference type="NCBI Taxonomy" id="210409"/>
    <lineage>
        <taxon>Eukaryota</taxon>
        <taxon>Metazoa</taxon>
        <taxon>Ecdysozoa</taxon>
        <taxon>Arthropoda</taxon>
        <taxon>Crustacea</taxon>
        <taxon>Multicrustacea</taxon>
        <taxon>Malacostraca</taxon>
        <taxon>Eumalacostraca</taxon>
        <taxon>Eucarida</taxon>
        <taxon>Decapoda</taxon>
        <taxon>Pleocyemata</taxon>
        <taxon>Brachyura</taxon>
        <taxon>Eubrachyura</taxon>
        <taxon>Portunoidea</taxon>
        <taxon>Portunidae</taxon>
        <taxon>Portuninae</taxon>
        <taxon>Portunus</taxon>
    </lineage>
</organism>
<sequence length="344" mass="36752">MGLSLALVKLLVAQGRDSVLSNCGSEERVFLKYVLRRHGKTTTKPNGSYLVASSTVYGDSGHGQWRRSGGGRCVQLGVGVIVSQLVGGPRRLRTRAPVCDDNVEPPWAPSFNTMASGFFSLVKEEPDSGHEMETTPVALPPTSASMGGHTPPGSGGRHVACPPLQAAMPLTPISSRQPPLRRMEIDPNFEPVARSRSNTWPLPCPEGYVESEEPVAVPGEGPVVDQARPTGAMGGLGDPTGGPPKKNTSRRNPWGNMSYADLIAQAIMSSPETRATLSQIYDWMVQNVPYFKDKGDSNSSAGWKVGSSRRGRGRSHHMATVAAGVLHELYTVSACASTFLEYVA</sequence>
<dbReference type="Gene3D" id="1.10.10.10">
    <property type="entry name" value="Winged helix-like DNA-binding domain superfamily/Winged helix DNA-binding domain"/>
    <property type="match status" value="1"/>
</dbReference>
<evidence type="ECO:0000256" key="2">
    <source>
        <dbReference type="ARBA" id="ARBA00004496"/>
    </source>
</evidence>
<dbReference type="AlphaFoldDB" id="A0A5B7F1K4"/>
<evidence type="ECO:0000256" key="13">
    <source>
        <dbReference type="SAM" id="MobiDB-lite"/>
    </source>
</evidence>
<evidence type="ECO:0000256" key="12">
    <source>
        <dbReference type="PROSITE-ProRule" id="PRU00089"/>
    </source>
</evidence>
<dbReference type="GO" id="GO:0005634">
    <property type="term" value="C:nucleus"/>
    <property type="evidence" value="ECO:0007669"/>
    <property type="project" value="UniProtKB-SubCell"/>
</dbReference>
<dbReference type="InterPro" id="IPR036390">
    <property type="entry name" value="WH_DNA-bd_sf"/>
</dbReference>
<reference evidence="16 17" key="1">
    <citation type="submission" date="2019-05" db="EMBL/GenBank/DDBJ databases">
        <title>Another draft genome of Portunus trituberculatus and its Hox gene families provides insights of decapod evolution.</title>
        <authorList>
            <person name="Jeong J.-H."/>
            <person name="Song I."/>
            <person name="Kim S."/>
            <person name="Choi T."/>
            <person name="Kim D."/>
            <person name="Ryu S."/>
            <person name="Kim W."/>
        </authorList>
    </citation>
    <scope>NUCLEOTIDE SEQUENCE [LARGE SCALE GENOMIC DNA]</scope>
    <source>
        <tissue evidence="16">Muscle</tissue>
    </source>
</reference>
<feature type="domain" description="Fork-head" evidence="15">
    <location>
        <begin position="254"/>
        <end position="304"/>
    </location>
</feature>
<evidence type="ECO:0000256" key="4">
    <source>
        <dbReference type="ARBA" id="ARBA00022490"/>
    </source>
</evidence>
<feature type="DNA-binding region" description="Fork-head" evidence="12">
    <location>
        <begin position="254"/>
        <end position="304"/>
    </location>
</feature>
<keyword evidence="10" id="KW-0131">Cell cycle</keyword>
<dbReference type="SUPFAM" id="SSF46785">
    <property type="entry name" value="Winged helix' DNA-binding domain"/>
    <property type="match status" value="1"/>
</dbReference>
<evidence type="ECO:0000256" key="7">
    <source>
        <dbReference type="ARBA" id="ARBA00023159"/>
    </source>
</evidence>
<evidence type="ECO:0000313" key="16">
    <source>
        <dbReference type="EMBL" id="MPC39138.1"/>
    </source>
</evidence>
<feature type="region of interest" description="Disordered" evidence="13">
    <location>
        <begin position="231"/>
        <end position="253"/>
    </location>
</feature>
<gene>
    <name evidence="16" type="primary">Foxo4</name>
    <name evidence="16" type="ORF">E2C01_032660</name>
</gene>
<dbReference type="InterPro" id="IPR036388">
    <property type="entry name" value="WH-like_DNA-bd_sf"/>
</dbReference>
<evidence type="ECO:0000256" key="10">
    <source>
        <dbReference type="ARBA" id="ARBA00023306"/>
    </source>
</evidence>
<dbReference type="GO" id="GO:0000978">
    <property type="term" value="F:RNA polymerase II cis-regulatory region sequence-specific DNA binding"/>
    <property type="evidence" value="ECO:0007669"/>
    <property type="project" value="TreeGrafter"/>
</dbReference>
<evidence type="ECO:0000259" key="15">
    <source>
        <dbReference type="PROSITE" id="PS50039"/>
    </source>
</evidence>
<dbReference type="PROSITE" id="PS50039">
    <property type="entry name" value="FORK_HEAD_3"/>
    <property type="match status" value="1"/>
</dbReference>
<keyword evidence="17" id="KW-1185">Reference proteome</keyword>
<feature type="signal peptide" evidence="14">
    <location>
        <begin position="1"/>
        <end position="21"/>
    </location>
</feature>
<protein>
    <submittedName>
        <fullName evidence="16">Forkhead box protein O4</fullName>
    </submittedName>
</protein>
<keyword evidence="8" id="KW-0804">Transcription</keyword>